<dbReference type="InterPro" id="IPR058533">
    <property type="entry name" value="Cation_efflux_TM"/>
</dbReference>
<dbReference type="Pfam" id="PF01545">
    <property type="entry name" value="Cation_efflux"/>
    <property type="match status" value="1"/>
</dbReference>
<feature type="transmembrane region" description="Helical" evidence="7">
    <location>
        <begin position="154"/>
        <end position="176"/>
    </location>
</feature>
<keyword evidence="4 7" id="KW-0812">Transmembrane</keyword>
<evidence type="ECO:0000256" key="3">
    <source>
        <dbReference type="ARBA" id="ARBA00022448"/>
    </source>
</evidence>
<comment type="similarity">
    <text evidence="2">Belongs to the cation diffusion facilitator (CDF) transporter (TC 2.A.4) family.</text>
</comment>
<dbReference type="EMBL" id="JBHSOG010000027">
    <property type="protein sequence ID" value="MFC5769254.1"/>
    <property type="molecule type" value="Genomic_DNA"/>
</dbReference>
<feature type="transmembrane region" description="Helical" evidence="7">
    <location>
        <begin position="40"/>
        <end position="57"/>
    </location>
</feature>
<accession>A0ABW1APZ5</accession>
<keyword evidence="5 7" id="KW-1133">Transmembrane helix</keyword>
<organism evidence="10 11">
    <name type="scientific">Thauera sinica</name>
    <dbReference type="NCBI Taxonomy" id="2665146"/>
    <lineage>
        <taxon>Bacteria</taxon>
        <taxon>Pseudomonadati</taxon>
        <taxon>Pseudomonadota</taxon>
        <taxon>Betaproteobacteria</taxon>
        <taxon>Rhodocyclales</taxon>
        <taxon>Zoogloeaceae</taxon>
        <taxon>Thauera</taxon>
    </lineage>
</organism>
<keyword evidence="6 7" id="KW-0472">Membrane</keyword>
<dbReference type="InterPro" id="IPR050291">
    <property type="entry name" value="CDF_Transporter"/>
</dbReference>
<sequence>MSTLTPRQALLLSLLAALTTIAMKTGAWWLTGSIGYLSDALESLVNLAGAGFALWMVSYAEQPADEEHQYGHGKAEYFSAAFEGGLIFVASLVILFTAGERLLNPRPIGDLGLGTTLSIAASLINFYVARLLLQVGRAHRSLALEADARHLMTDVWTTAGVVAGVGLASATGWIWLDPLVAGAVALNILREGWELMRRSVDGLMDRALADEDVAAIESILRTGLPQGCSHVNLKTRMAGTLRFAHVELRVPGNWTVTDAHALADALEHAVEQQTGTQLKTHIEPLPG</sequence>
<dbReference type="InterPro" id="IPR027470">
    <property type="entry name" value="Cation_efflux_CTD"/>
</dbReference>
<dbReference type="PANTHER" id="PTHR43840">
    <property type="entry name" value="MITOCHONDRIAL METAL TRANSPORTER 1-RELATED"/>
    <property type="match status" value="1"/>
</dbReference>
<dbReference type="PANTHER" id="PTHR43840:SF15">
    <property type="entry name" value="MITOCHONDRIAL METAL TRANSPORTER 1-RELATED"/>
    <property type="match status" value="1"/>
</dbReference>
<dbReference type="Gene3D" id="3.30.70.1350">
    <property type="entry name" value="Cation efflux protein, cytoplasmic domain"/>
    <property type="match status" value="1"/>
</dbReference>
<keyword evidence="3" id="KW-0813">Transport</keyword>
<dbReference type="Pfam" id="PF16916">
    <property type="entry name" value="ZT_dimer"/>
    <property type="match status" value="1"/>
</dbReference>
<dbReference type="RefSeq" id="WP_096447481.1">
    <property type="nucleotide sequence ID" value="NZ_JBHSOG010000027.1"/>
</dbReference>
<dbReference type="SUPFAM" id="SSF160240">
    <property type="entry name" value="Cation efflux protein cytoplasmic domain-like"/>
    <property type="match status" value="1"/>
</dbReference>
<evidence type="ECO:0000256" key="4">
    <source>
        <dbReference type="ARBA" id="ARBA00022692"/>
    </source>
</evidence>
<gene>
    <name evidence="10" type="ORF">ACFPTN_07685</name>
</gene>
<evidence type="ECO:0000259" key="8">
    <source>
        <dbReference type="Pfam" id="PF01545"/>
    </source>
</evidence>
<evidence type="ECO:0000313" key="11">
    <source>
        <dbReference type="Proteomes" id="UP001595974"/>
    </source>
</evidence>
<feature type="domain" description="Cation efflux protein cytoplasmic" evidence="9">
    <location>
        <begin position="209"/>
        <end position="284"/>
    </location>
</feature>
<comment type="caution">
    <text evidence="10">The sequence shown here is derived from an EMBL/GenBank/DDBJ whole genome shotgun (WGS) entry which is preliminary data.</text>
</comment>
<evidence type="ECO:0000313" key="10">
    <source>
        <dbReference type="EMBL" id="MFC5769254.1"/>
    </source>
</evidence>
<evidence type="ECO:0000256" key="2">
    <source>
        <dbReference type="ARBA" id="ARBA00008114"/>
    </source>
</evidence>
<evidence type="ECO:0000256" key="7">
    <source>
        <dbReference type="SAM" id="Phobius"/>
    </source>
</evidence>
<feature type="domain" description="Cation efflux protein transmembrane" evidence="8">
    <location>
        <begin position="10"/>
        <end position="204"/>
    </location>
</feature>
<dbReference type="InterPro" id="IPR036837">
    <property type="entry name" value="Cation_efflux_CTD_sf"/>
</dbReference>
<feature type="transmembrane region" description="Helical" evidence="7">
    <location>
        <begin position="77"/>
        <end position="99"/>
    </location>
</feature>
<dbReference type="InterPro" id="IPR002524">
    <property type="entry name" value="Cation_efflux"/>
</dbReference>
<reference evidence="11" key="1">
    <citation type="journal article" date="2019" name="Int. J. Syst. Evol. Microbiol.">
        <title>The Global Catalogue of Microorganisms (GCM) 10K type strain sequencing project: providing services to taxonomists for standard genome sequencing and annotation.</title>
        <authorList>
            <consortium name="The Broad Institute Genomics Platform"/>
            <consortium name="The Broad Institute Genome Sequencing Center for Infectious Disease"/>
            <person name="Wu L."/>
            <person name="Ma J."/>
        </authorList>
    </citation>
    <scope>NUCLEOTIDE SEQUENCE [LARGE SCALE GENOMIC DNA]</scope>
    <source>
        <strain evidence="11">SHR3</strain>
    </source>
</reference>
<evidence type="ECO:0000259" key="9">
    <source>
        <dbReference type="Pfam" id="PF16916"/>
    </source>
</evidence>
<keyword evidence="11" id="KW-1185">Reference proteome</keyword>
<dbReference type="SUPFAM" id="SSF161111">
    <property type="entry name" value="Cation efflux protein transmembrane domain-like"/>
    <property type="match status" value="1"/>
</dbReference>
<dbReference type="Proteomes" id="UP001595974">
    <property type="component" value="Unassembled WGS sequence"/>
</dbReference>
<evidence type="ECO:0000256" key="1">
    <source>
        <dbReference type="ARBA" id="ARBA00004141"/>
    </source>
</evidence>
<evidence type="ECO:0000256" key="5">
    <source>
        <dbReference type="ARBA" id="ARBA00022989"/>
    </source>
</evidence>
<dbReference type="NCBIfam" id="TIGR01297">
    <property type="entry name" value="CDF"/>
    <property type="match status" value="1"/>
</dbReference>
<dbReference type="Gene3D" id="1.20.1510.10">
    <property type="entry name" value="Cation efflux protein transmembrane domain"/>
    <property type="match status" value="1"/>
</dbReference>
<dbReference type="InterPro" id="IPR027469">
    <property type="entry name" value="Cation_efflux_TMD_sf"/>
</dbReference>
<proteinExistence type="inferred from homology"/>
<name>A0ABW1APZ5_9RHOO</name>
<evidence type="ECO:0000256" key="6">
    <source>
        <dbReference type="ARBA" id="ARBA00023136"/>
    </source>
</evidence>
<comment type="subcellular location">
    <subcellularLocation>
        <location evidence="1">Membrane</location>
        <topology evidence="1">Multi-pass membrane protein</topology>
    </subcellularLocation>
</comment>
<protein>
    <submittedName>
        <fullName evidence="10">Cation diffusion facilitator family transporter</fullName>
    </submittedName>
</protein>
<feature type="transmembrane region" description="Helical" evidence="7">
    <location>
        <begin position="111"/>
        <end position="133"/>
    </location>
</feature>